<organism evidence="1 2">
    <name type="scientific">Sinosporangium album</name>
    <dbReference type="NCBI Taxonomy" id="504805"/>
    <lineage>
        <taxon>Bacteria</taxon>
        <taxon>Bacillati</taxon>
        <taxon>Actinomycetota</taxon>
        <taxon>Actinomycetes</taxon>
        <taxon>Streptosporangiales</taxon>
        <taxon>Streptosporangiaceae</taxon>
        <taxon>Sinosporangium</taxon>
    </lineage>
</organism>
<dbReference type="InterPro" id="IPR011043">
    <property type="entry name" value="Gal_Oxase/kelch_b-propeller"/>
</dbReference>
<sequence length="357" mass="38189">MLAGMLSGCATTAGGNAAWRLVHESSSLQFGARIVPLGERDIWAFGTRKFREFTLGATAFHWDGEKWRKNDPPSEVGTSVAVAGASSPTNVWVVGGGDDPTRGVARWDGGAWVTMSRVPTRSVEDIEVLGEDDVWLFGSETWHYTRGGWSRVEMPMSVYRAAAASADDIWVAGSHRHDQRRQLVGHYDGDTWRIVPLGDRLLPDASFHTTMVGVAADGPDVWITVNAVPGRPGPTTPILLRRTEGRWSSEAVTRVAGHWRETADPVPDGRGGVWFLGTTDVNGYDSALAHRSAVGAWTLAPVSPSAGGAEFNTLTAIPGTSRLLATGHIEQTPGIFLHQVKDADHAGPTGPSAPSSP</sequence>
<name>A0A1G7TJV0_9ACTN</name>
<gene>
    <name evidence="1" type="ORF">SAMN05421505_103307</name>
</gene>
<reference evidence="1 2" key="1">
    <citation type="submission" date="2016-10" db="EMBL/GenBank/DDBJ databases">
        <authorList>
            <person name="de Groot N.N."/>
        </authorList>
    </citation>
    <scope>NUCLEOTIDE SEQUENCE [LARGE SCALE GENOMIC DNA]</scope>
    <source>
        <strain evidence="1 2">CPCC 201354</strain>
    </source>
</reference>
<protein>
    <submittedName>
        <fullName evidence="1">Uncharacterized protein</fullName>
    </submittedName>
</protein>
<evidence type="ECO:0000313" key="2">
    <source>
        <dbReference type="Proteomes" id="UP000198923"/>
    </source>
</evidence>
<dbReference type="AlphaFoldDB" id="A0A1G7TJV0"/>
<keyword evidence="2" id="KW-1185">Reference proteome</keyword>
<dbReference type="EMBL" id="FNCN01000003">
    <property type="protein sequence ID" value="SDG35555.1"/>
    <property type="molecule type" value="Genomic_DNA"/>
</dbReference>
<accession>A0A1G7TJV0</accession>
<proteinExistence type="predicted"/>
<evidence type="ECO:0000313" key="1">
    <source>
        <dbReference type="EMBL" id="SDG35555.1"/>
    </source>
</evidence>
<dbReference type="Proteomes" id="UP000198923">
    <property type="component" value="Unassembled WGS sequence"/>
</dbReference>
<dbReference type="SUPFAM" id="SSF50965">
    <property type="entry name" value="Galactose oxidase, central domain"/>
    <property type="match status" value="1"/>
</dbReference>